<proteinExistence type="predicted"/>
<feature type="compositionally biased region" description="Low complexity" evidence="1">
    <location>
        <begin position="12"/>
        <end position="26"/>
    </location>
</feature>
<name>A0A8K0L145_9PEZI</name>
<feature type="region of interest" description="Disordered" evidence="1">
    <location>
        <begin position="187"/>
        <end position="222"/>
    </location>
</feature>
<dbReference type="Pfam" id="PF20174">
    <property type="entry name" value="DUF6540"/>
    <property type="match status" value="1"/>
</dbReference>
<evidence type="ECO:0000256" key="1">
    <source>
        <dbReference type="SAM" id="MobiDB-lite"/>
    </source>
</evidence>
<gene>
    <name evidence="2" type="ORF">KVT40_005905</name>
</gene>
<dbReference type="Proteomes" id="UP000809789">
    <property type="component" value="Unassembled WGS sequence"/>
</dbReference>
<sequence>MSGLTSMKDDNTVTGTSGSSTTVSPSEQEEYALFKLSLHSDPDPLEPRKRKRYDDAIFVQKDTETGTGTIYQVTGSIASPHGMTYEEKPSEDPTRQYSFHKMTPLGHINKTDVDSGRVGQVLRAQPTPPRQQALDHWTLDRNGHPKPFMWVNRDGEAYAAGEKMRPVFKSTEWMTIYAIPALRKAGLLHEPEAKRTRSKTEPKAEIDQEARAEHIGEKSKAK</sequence>
<dbReference type="AlphaFoldDB" id="A0A8K0L145"/>
<organism evidence="2 3">
    <name type="scientific">Elsinoe batatas</name>
    <dbReference type="NCBI Taxonomy" id="2601811"/>
    <lineage>
        <taxon>Eukaryota</taxon>
        <taxon>Fungi</taxon>
        <taxon>Dikarya</taxon>
        <taxon>Ascomycota</taxon>
        <taxon>Pezizomycotina</taxon>
        <taxon>Dothideomycetes</taxon>
        <taxon>Dothideomycetidae</taxon>
        <taxon>Myriangiales</taxon>
        <taxon>Elsinoaceae</taxon>
        <taxon>Elsinoe</taxon>
    </lineage>
</organism>
<evidence type="ECO:0000313" key="2">
    <source>
        <dbReference type="EMBL" id="KAG8626960.1"/>
    </source>
</evidence>
<accession>A0A8K0L145</accession>
<feature type="region of interest" description="Disordered" evidence="1">
    <location>
        <begin position="1"/>
        <end position="28"/>
    </location>
</feature>
<keyword evidence="3" id="KW-1185">Reference proteome</keyword>
<reference evidence="2" key="1">
    <citation type="submission" date="2021-07" db="EMBL/GenBank/DDBJ databases">
        <title>Elsinoe batatas strain:CRI-CJ2 Genome sequencing and assembly.</title>
        <authorList>
            <person name="Huang L."/>
        </authorList>
    </citation>
    <scope>NUCLEOTIDE SEQUENCE</scope>
    <source>
        <strain evidence="2">CRI-CJ2</strain>
    </source>
</reference>
<evidence type="ECO:0000313" key="3">
    <source>
        <dbReference type="Proteomes" id="UP000809789"/>
    </source>
</evidence>
<dbReference type="InterPro" id="IPR046670">
    <property type="entry name" value="DUF6540"/>
</dbReference>
<comment type="caution">
    <text evidence="2">The sequence shown here is derived from an EMBL/GenBank/DDBJ whole genome shotgun (WGS) entry which is preliminary data.</text>
</comment>
<dbReference type="OrthoDB" id="4135672at2759"/>
<dbReference type="EMBL" id="JAESVG020000006">
    <property type="protein sequence ID" value="KAG8626960.1"/>
    <property type="molecule type" value="Genomic_DNA"/>
</dbReference>
<protein>
    <submittedName>
        <fullName evidence="2">Uncharacterized protein</fullName>
    </submittedName>
</protein>